<dbReference type="InterPro" id="IPR029016">
    <property type="entry name" value="GAF-like_dom_sf"/>
</dbReference>
<comment type="subcellular location">
    <subcellularLocation>
        <location evidence="2">Membrane</location>
    </subcellularLocation>
</comment>
<dbReference type="Proteomes" id="UP000008385">
    <property type="component" value="Chromosome"/>
</dbReference>
<dbReference type="Gene3D" id="3.30.565.10">
    <property type="entry name" value="Histidine kinase-like ATPase, C-terminal domain"/>
    <property type="match status" value="1"/>
</dbReference>
<evidence type="ECO:0000256" key="12">
    <source>
        <dbReference type="PROSITE-ProRule" id="PRU00169"/>
    </source>
</evidence>
<feature type="domain" description="HAMP" evidence="17">
    <location>
        <begin position="227"/>
        <end position="279"/>
    </location>
</feature>
<dbReference type="KEGG" id="rta:Rta_12360"/>
<dbReference type="PROSITE" id="PS50885">
    <property type="entry name" value="HAMP"/>
    <property type="match status" value="15"/>
</dbReference>
<keyword evidence="5" id="KW-0808">Transferase</keyword>
<dbReference type="STRING" id="365046.Rta_12360"/>
<feature type="modified residue" description="4-aspartylphosphate" evidence="12">
    <location>
        <position position="2321"/>
    </location>
</feature>
<sequence>MDPVTPTAAKKRPAQANAASSSRKPASRIAPIDTLDAAQAQAQSRQILAALVAFANGEFKARLPATWTGTDGRIAEAFNQCIGNAERITNEAARLSNTVGKEGRLMQRISLPAAAGGWAAQVDSVNTLVDDLVRPTTDIARTIGAVAKGDLGLPMDLQVDGRPLKGEFLRSAKLVNTMIEQLAVFTSEVTRVAREVGTEGKLGGQAQVKGVSGVWKDLTDSVNQMAGNLTAQVRNIADVTVAVANGDLSQKITVDVRGEILQLKEATNTMVDQLRSFASEVTRVAREVGTDGRLGGQAVVPGVAGTWKDLTDSVNSMANNLTSQVRNIATVTTAVARGDLSRKITVEVKGEILELKETINTMVDQLNGFSSEVTRVAREVGTEGKLGGQAQVPGIAGTWKDLTDSVNSMASNLTGQVRNIAGVATAIAKGDLSSKITVEVKGEILALKETINTMVDQLNGFASEVTRVAREVGTEGKLGGQAQVPGVAGTWKDLTDNVNFMASNLTGQVRNIAEVTTAVANGDLSKKITVDVRGEVLELKNTINTMVDQLNGFASEVTRVAREVGTEGKLGGQAAVPGVAGTWKDLTDSVNFMASNLTGQVRNIAEVTTAVARGDLSKKITVDVRGEILELKNTINTMVDQLNGFAGEVSRVAREVGTEGKLGGQAQVLGVAGTWKDLTDNVNSMASNLTAQVRNIADVATAVANGDLSKKITVDVKGEILELKNTLNTMVDQLNGFASEVTRVAREVGSEGKLGGQAQVRGVAGTWKDLTDNVNSMANNLTGQVRNIAEVTTAVAKGDLSRKITVEVKGEILELKNTINTMVDQLNGFASEVTRVAREVGTEGKLGGQAQVAGVGGTWKDLTDNVNFMASNLTGQVRNIADVATAIARGDLSRKITVDVKGEILQLKQTMNTMVDQLNAFAGEVSRVAREVGTDGKLGGQAAVEGVAGTWKDLTDNVNSMASNLTGQVRNIAEVTIAVANGDLSKKITVDVRGEILELKETINTMVDQLRSFAAEVSRVAREVGTEGKLGGQAVVPGVAGTWKDLTDNVNSMANNLTGQVRNIADVATAIARGDLGRKITVDVKGEILQLKETINTMVDQLSAFASEVTRVAREVGSEGKLGGQAAVPGVAGTWKDLTDNVNSMASNLTNQVRNIADVTIAVANGDLSKKITVDVRGEILQLKETINTMVEQLRSFASEVTRVAREVGTEGRLGVQAVVPGVAGTWKDLTDSVNTMGANLTSQVRNIAEVTTAVARGDLNRKITVDVKGEILELKNTINTMVDQLNSFAGEVTRVAREVGTEGKLGGQAQVAGVGGTWKDLTDNVNFMASNLTEQVRGIVKVVTAVADGNLTQRLTVQAKGEVAALADTINGMTDTLATFAEQVTNVAREVGVEGRLGGQAHVPGAAGTWKDLTGNVNLLAANLTTQVRAIAEVATAVTKGDLTRSIQVDARGEVSELKDNINTMISNLRETTESNREQDWLKTNLARFTGMLQGQRELSTVGKMLLSELASLVNAHQGSIYHNSHGTDGQDELRLLSSYAQAGTVKLAPAIALGEGLVGQCALENRRILMTDVPADFVTISSSLGQARQVSVVVLPVLFENQTKAVIELASLHPFSPVNLNFLDQLALGIGAVFNTIEATMRTEGLLTQSQQLTVELQSRQIELQQTNEELGTKARLLAQQNEEVERKNAEVEQARRALEEKASELALTSKYKSEFLANMSHELRTPLNSILILSQQLAENGAGNLLPKQVEFSRNINSSGSDLLNLINDILDLSKIESGTVSVDVEEISFNGLRDSIDRNFRHVAEAKSLPFHIRFADDLPRSMDSDPKRLQQILKNLLSNAVKFTSHGQVEVRVGLSASGWSQDHPVLSQAQHVVAFAVEDTGIGVPPDKQRLIFEAFQQADAGTSRKYGGTGLGLAISRELAVLLGGEIKLQSVHGQGSTFTLYLPLHYAGPDQATAVRNAKNSGDGAGAAKPVLTLPAVREEHIPDDRDSIDSGDPVMLVIEDDPHYARILLGLARDKGFKGLVATKGAMGLSLARQYHPAAISLDIFLPDMLGWTVLNQLKLDPALRHIPVQIVTLEEERQHGLSHGAFAYLLKEPTTTNLEAAFDRLKAFTAPRPKRLLVVEDNDIERDAVIELLGYDDIDIVAAGSGDAALAAMRRQPFDCVVLDLRLPDMTGFELLERLRAESALSSVPVVVFTGKDLSHDEQARLNTMAKSIVLKDVRSPERLLDETALFLHRVVTQLPAEKQAMLERLHNSSEVLRGRKVLVVDDDARNIFALTSVLENHEMEVLSATNGRQAIDIIGSTPDLTMVLMDIMMPEMDGYETMREIRKDPAFRTLPILALTAKAMKGDREKCLDAGASDYISKPVNTNQLLSLMRVWLYR</sequence>
<evidence type="ECO:0000313" key="18">
    <source>
        <dbReference type="EMBL" id="AEG92321.1"/>
    </source>
</evidence>
<dbReference type="GO" id="GO:0000155">
    <property type="term" value="F:phosphorelay sensor kinase activity"/>
    <property type="evidence" value="ECO:0007669"/>
    <property type="project" value="InterPro"/>
</dbReference>
<feature type="domain" description="HAMP" evidence="17">
    <location>
        <begin position="963"/>
        <end position="1015"/>
    </location>
</feature>
<dbReference type="PRINTS" id="PR00344">
    <property type="entry name" value="BCTRLSENSOR"/>
</dbReference>
<feature type="domain" description="HAMP" evidence="17">
    <location>
        <begin position="1423"/>
        <end position="1475"/>
    </location>
</feature>
<keyword evidence="13" id="KW-0175">Coiled coil</keyword>
<dbReference type="CDD" id="cd00082">
    <property type="entry name" value="HisKA"/>
    <property type="match status" value="1"/>
</dbReference>
<proteinExistence type="predicted"/>
<dbReference type="Pfam" id="PF13185">
    <property type="entry name" value="GAF_2"/>
    <property type="match status" value="1"/>
</dbReference>
<dbReference type="SMART" id="SM00448">
    <property type="entry name" value="REC"/>
    <property type="match status" value="3"/>
</dbReference>
<comment type="catalytic activity">
    <reaction evidence="1">
        <text>ATP + protein L-histidine = ADP + protein N-phospho-L-histidine.</text>
        <dbReference type="EC" id="2.7.13.3"/>
    </reaction>
</comment>
<keyword evidence="8" id="KW-0902">Two-component regulatory system</keyword>
<dbReference type="InterPro" id="IPR011006">
    <property type="entry name" value="CheY-like_superfamily"/>
</dbReference>
<dbReference type="Pfam" id="PF00512">
    <property type="entry name" value="HisKA"/>
    <property type="match status" value="1"/>
</dbReference>
<evidence type="ECO:0000256" key="14">
    <source>
        <dbReference type="SAM" id="MobiDB-lite"/>
    </source>
</evidence>
<dbReference type="InterPro" id="IPR003661">
    <property type="entry name" value="HisK_dim/P_dom"/>
</dbReference>
<dbReference type="InterPro" id="IPR005467">
    <property type="entry name" value="His_kinase_dom"/>
</dbReference>
<dbReference type="CDD" id="cd00156">
    <property type="entry name" value="REC"/>
    <property type="match status" value="1"/>
</dbReference>
<dbReference type="HOGENOM" id="CLU_000445_3_0_4"/>
<dbReference type="InterPro" id="IPR003594">
    <property type="entry name" value="HATPase_dom"/>
</dbReference>
<feature type="modified residue" description="4-aspartylphosphate" evidence="12">
    <location>
        <position position="2174"/>
    </location>
</feature>
<evidence type="ECO:0000256" key="9">
    <source>
        <dbReference type="ARBA" id="ARBA00023026"/>
    </source>
</evidence>
<dbReference type="PROSITE" id="PS50109">
    <property type="entry name" value="HIS_KIN"/>
    <property type="match status" value="1"/>
</dbReference>
<dbReference type="InterPro" id="IPR036097">
    <property type="entry name" value="HisK_dim/P_sf"/>
</dbReference>
<feature type="domain" description="HAMP" evidence="17">
    <location>
        <begin position="871"/>
        <end position="923"/>
    </location>
</feature>
<dbReference type="eggNOG" id="COG5002">
    <property type="taxonomic scope" value="Bacteria"/>
</dbReference>
<dbReference type="SMART" id="SM00304">
    <property type="entry name" value="HAMP"/>
    <property type="match status" value="16"/>
</dbReference>
<reference evidence="18 19" key="2">
    <citation type="journal article" date="2011" name="PLoS ONE">
        <title>The Cyst-Dividing Bacterium Ramlibacter tataouinensis TTB310 Genome Reveals a Well-Stocked Toolbox for Adaptation to a Desert Environment.</title>
        <authorList>
            <person name="De Luca G."/>
            <person name="Barakat M."/>
            <person name="Ortet P."/>
            <person name="Fochesato S."/>
            <person name="Jourlin-Castelli C."/>
            <person name="Ansaldi M."/>
            <person name="Py B."/>
            <person name="Fichant G."/>
            <person name="Coutinho P.M."/>
            <person name="Voulhoux R."/>
            <person name="Bastien O."/>
            <person name="Marechal E."/>
            <person name="Henrissat B."/>
            <person name="Quentin Y."/>
            <person name="Noirot P."/>
            <person name="Filloux A."/>
            <person name="Mejean V."/>
            <person name="Dubow M.S."/>
            <person name="Barras F."/>
            <person name="Barbe V."/>
            <person name="Weissenbach J."/>
            <person name="Mihalcescu I."/>
            <person name="Vermeglio A."/>
            <person name="Achouak W."/>
            <person name="Heulin T."/>
        </authorList>
    </citation>
    <scope>NUCLEOTIDE SEQUENCE [LARGE SCALE GENOMIC DNA]</scope>
    <source>
        <strain evidence="19">ATCC BAA-407 / DSM 14655 / LMG 21543 / TTB310</strain>
    </source>
</reference>
<keyword evidence="9" id="KW-0843">Virulence</keyword>
<dbReference type="CDD" id="cd16922">
    <property type="entry name" value="HATPase_EvgS-ArcB-TorS-like"/>
    <property type="match status" value="1"/>
</dbReference>
<dbReference type="InterPro" id="IPR003018">
    <property type="entry name" value="GAF"/>
</dbReference>
<feature type="domain" description="HAMP" evidence="17">
    <location>
        <begin position="1055"/>
        <end position="1107"/>
    </location>
</feature>
<dbReference type="RefSeq" id="WP_013900554.1">
    <property type="nucleotide sequence ID" value="NC_015677.1"/>
</dbReference>
<keyword evidence="4 12" id="KW-0597">Phosphoprotein</keyword>
<name>F5Y1S0_RAMTT</name>
<keyword evidence="19" id="KW-1185">Reference proteome</keyword>
<dbReference type="Pfam" id="PF18947">
    <property type="entry name" value="HAMP_2"/>
    <property type="match status" value="1"/>
</dbReference>
<dbReference type="PANTHER" id="PTHR45339:SF1">
    <property type="entry name" value="HYBRID SIGNAL TRANSDUCTION HISTIDINE KINASE J"/>
    <property type="match status" value="1"/>
</dbReference>
<dbReference type="Gene3D" id="3.30.450.40">
    <property type="match status" value="1"/>
</dbReference>
<feature type="domain" description="HAMP" evidence="17">
    <location>
        <begin position="779"/>
        <end position="831"/>
    </location>
</feature>
<evidence type="ECO:0000256" key="8">
    <source>
        <dbReference type="ARBA" id="ARBA00023012"/>
    </source>
</evidence>
<dbReference type="SUPFAM" id="SSF55874">
    <property type="entry name" value="ATPase domain of HSP90 chaperone/DNA topoisomerase II/histidine kinase"/>
    <property type="match status" value="1"/>
</dbReference>
<dbReference type="SUPFAM" id="SSF47384">
    <property type="entry name" value="Homodimeric domain of signal transducing histidine kinase"/>
    <property type="match status" value="1"/>
</dbReference>
<feature type="region of interest" description="Disordered" evidence="14">
    <location>
        <begin position="1"/>
        <end position="28"/>
    </location>
</feature>
<feature type="domain" description="HAMP" evidence="17">
    <location>
        <begin position="130"/>
        <end position="187"/>
    </location>
</feature>
<dbReference type="GO" id="GO:0016020">
    <property type="term" value="C:membrane"/>
    <property type="evidence" value="ECO:0007669"/>
    <property type="project" value="UniProtKB-SubCell"/>
</dbReference>
<dbReference type="eggNOG" id="COG0840">
    <property type="taxonomic scope" value="Bacteria"/>
</dbReference>
<keyword evidence="6" id="KW-0732">Signal</keyword>
<feature type="domain" description="Response regulatory" evidence="16">
    <location>
        <begin position="2125"/>
        <end position="2241"/>
    </location>
</feature>
<dbReference type="SMART" id="SM00387">
    <property type="entry name" value="HATPase_c"/>
    <property type="match status" value="1"/>
</dbReference>
<evidence type="ECO:0000313" key="19">
    <source>
        <dbReference type="Proteomes" id="UP000008385"/>
    </source>
</evidence>
<evidence type="ECO:0000256" key="5">
    <source>
        <dbReference type="ARBA" id="ARBA00022679"/>
    </source>
</evidence>
<evidence type="ECO:0000256" key="6">
    <source>
        <dbReference type="ARBA" id="ARBA00022729"/>
    </source>
</evidence>
<dbReference type="eggNOG" id="COG1511">
    <property type="taxonomic scope" value="Bacteria"/>
</dbReference>
<evidence type="ECO:0000256" key="7">
    <source>
        <dbReference type="ARBA" id="ARBA00022777"/>
    </source>
</evidence>
<evidence type="ECO:0000256" key="13">
    <source>
        <dbReference type="SAM" id="Coils"/>
    </source>
</evidence>
<feature type="domain" description="HAMP" evidence="17">
    <location>
        <begin position="503"/>
        <end position="555"/>
    </location>
</feature>
<feature type="domain" description="HAMP" evidence="17">
    <location>
        <begin position="687"/>
        <end position="739"/>
    </location>
</feature>
<dbReference type="eggNOG" id="COG2203">
    <property type="taxonomic scope" value="Bacteria"/>
</dbReference>
<dbReference type="CDD" id="cd06225">
    <property type="entry name" value="HAMP"/>
    <property type="match status" value="14"/>
</dbReference>
<dbReference type="SUPFAM" id="SSF58104">
    <property type="entry name" value="Methyl-accepting chemotaxis protein (MCP) signaling domain"/>
    <property type="match status" value="5"/>
</dbReference>
<dbReference type="FunFam" id="3.30.565.10:FF:000010">
    <property type="entry name" value="Sensor histidine kinase RcsC"/>
    <property type="match status" value="1"/>
</dbReference>
<dbReference type="PANTHER" id="PTHR45339">
    <property type="entry name" value="HYBRID SIGNAL TRANSDUCTION HISTIDINE KINASE J"/>
    <property type="match status" value="1"/>
</dbReference>
<dbReference type="PROSITE" id="PS50110">
    <property type="entry name" value="RESPONSE_REGULATORY"/>
    <property type="match status" value="3"/>
</dbReference>
<accession>F5Y1S0</accession>
<evidence type="ECO:0000256" key="4">
    <source>
        <dbReference type="ARBA" id="ARBA00022553"/>
    </source>
</evidence>
<organism evidence="18 19">
    <name type="scientific">Ramlibacter tataouinensis (strain ATCC BAA-407 / DSM 14655 / LMG 21543 / TTB310)</name>
    <dbReference type="NCBI Taxonomy" id="365046"/>
    <lineage>
        <taxon>Bacteria</taxon>
        <taxon>Pseudomonadati</taxon>
        <taxon>Pseudomonadota</taxon>
        <taxon>Betaproteobacteria</taxon>
        <taxon>Burkholderiales</taxon>
        <taxon>Comamonadaceae</taxon>
        <taxon>Ramlibacter</taxon>
    </lineage>
</organism>
<dbReference type="Pfam" id="PF00072">
    <property type="entry name" value="Response_reg"/>
    <property type="match status" value="3"/>
</dbReference>
<feature type="domain" description="Response regulatory" evidence="16">
    <location>
        <begin position="2003"/>
        <end position="2116"/>
    </location>
</feature>
<evidence type="ECO:0000256" key="1">
    <source>
        <dbReference type="ARBA" id="ARBA00000085"/>
    </source>
</evidence>
<evidence type="ECO:0000259" key="17">
    <source>
        <dbReference type="PROSITE" id="PS50885"/>
    </source>
</evidence>
<dbReference type="Pfam" id="PF00672">
    <property type="entry name" value="HAMP"/>
    <property type="match status" value="13"/>
</dbReference>
<dbReference type="Gene3D" id="1.10.287.130">
    <property type="match status" value="1"/>
</dbReference>
<evidence type="ECO:0000256" key="3">
    <source>
        <dbReference type="ARBA" id="ARBA00012438"/>
    </source>
</evidence>
<dbReference type="FunFam" id="1.20.120.1530:FF:000002">
    <property type="entry name" value="Two-component osmosensing histidine kinase"/>
    <property type="match status" value="10"/>
</dbReference>
<evidence type="ECO:0000256" key="10">
    <source>
        <dbReference type="ARBA" id="ARBA00058004"/>
    </source>
</evidence>
<dbReference type="PATRIC" id="fig|365046.3.peg.1261"/>
<protein>
    <recommendedName>
        <fullName evidence="11">Virulence sensor protein BvgS</fullName>
        <ecNumber evidence="3">2.7.13.3</ecNumber>
    </recommendedName>
</protein>
<feature type="coiled-coil region" evidence="13">
    <location>
        <begin position="1652"/>
        <end position="1711"/>
    </location>
</feature>
<reference evidence="19" key="1">
    <citation type="submission" date="2006-01" db="EMBL/GenBank/DDBJ databases">
        <title>Genome of the cyst-dividing bacterium Ramlibacter tataouinensis.</title>
        <authorList>
            <person name="Barakat M."/>
            <person name="Ortet P."/>
            <person name="De Luca G."/>
            <person name="Jourlin-Castelli C."/>
            <person name="Ansaldi M."/>
            <person name="Py B."/>
            <person name="Fichant G."/>
            <person name="Coutinho P."/>
            <person name="Voulhoux R."/>
            <person name="Bastien O."/>
            <person name="Roy S."/>
            <person name="Marechal E."/>
            <person name="Henrissat B."/>
            <person name="Quentin Y."/>
            <person name="Noirot P."/>
            <person name="Filloux A."/>
            <person name="Mejean V."/>
            <person name="DuBow M."/>
            <person name="Barras F."/>
            <person name="Heulin T."/>
        </authorList>
    </citation>
    <scope>NUCLEOTIDE SEQUENCE [LARGE SCALE GENOMIC DNA]</scope>
    <source>
        <strain evidence="19">ATCC BAA-407 / DSM 14655 / LMG 21543 / TTB310</strain>
    </source>
</reference>
<dbReference type="InterPro" id="IPR036890">
    <property type="entry name" value="HATPase_C_sf"/>
</dbReference>
<dbReference type="EC" id="2.7.13.3" evidence="3"/>
<dbReference type="InterPro" id="IPR001789">
    <property type="entry name" value="Sig_transdc_resp-reg_receiver"/>
</dbReference>
<feature type="domain" description="HAMP" evidence="17">
    <location>
        <begin position="1239"/>
        <end position="1291"/>
    </location>
</feature>
<dbReference type="Gene3D" id="1.20.120.1530">
    <property type="match status" value="9"/>
</dbReference>
<gene>
    <name evidence="18" type="ordered locus">Rta_12360</name>
</gene>
<dbReference type="SUPFAM" id="SSF52172">
    <property type="entry name" value="CheY-like"/>
    <property type="match status" value="3"/>
</dbReference>
<comment type="function">
    <text evidence="10">Member of the two-component regulatory system BvgS/BvgA. Phosphorylates BvgA via a four-step phosphorelay in response to environmental signals.</text>
</comment>
<evidence type="ECO:0000256" key="2">
    <source>
        <dbReference type="ARBA" id="ARBA00004370"/>
    </source>
</evidence>
<keyword evidence="7 18" id="KW-0418">Kinase</keyword>
<feature type="domain" description="Histidine kinase" evidence="15">
    <location>
        <begin position="1721"/>
        <end position="1954"/>
    </location>
</feature>
<evidence type="ECO:0000256" key="11">
    <source>
        <dbReference type="ARBA" id="ARBA00070152"/>
    </source>
</evidence>
<dbReference type="Pfam" id="PF02518">
    <property type="entry name" value="HATPase_c"/>
    <property type="match status" value="1"/>
</dbReference>
<feature type="modified residue" description="4-aspartylphosphate" evidence="12">
    <location>
        <position position="2052"/>
    </location>
</feature>
<feature type="domain" description="Response regulatory" evidence="16">
    <location>
        <begin position="2271"/>
        <end position="2388"/>
    </location>
</feature>
<dbReference type="eggNOG" id="COG0745">
    <property type="taxonomic scope" value="Bacteria"/>
</dbReference>
<dbReference type="SUPFAM" id="SSF55781">
    <property type="entry name" value="GAF domain-like"/>
    <property type="match status" value="1"/>
</dbReference>
<dbReference type="Gene3D" id="3.40.50.2300">
    <property type="match status" value="3"/>
</dbReference>
<feature type="domain" description="HAMP" evidence="17">
    <location>
        <begin position="411"/>
        <end position="463"/>
    </location>
</feature>
<feature type="domain" description="HAMP" evidence="17">
    <location>
        <begin position="1147"/>
        <end position="1199"/>
    </location>
</feature>
<dbReference type="eggNOG" id="COG0784">
    <property type="taxonomic scope" value="Bacteria"/>
</dbReference>
<feature type="domain" description="HAMP" evidence="17">
    <location>
        <begin position="319"/>
        <end position="371"/>
    </location>
</feature>
<dbReference type="InterPro" id="IPR003660">
    <property type="entry name" value="HAMP_dom"/>
</dbReference>
<evidence type="ECO:0000259" key="16">
    <source>
        <dbReference type="PROSITE" id="PS50110"/>
    </source>
</evidence>
<feature type="domain" description="HAMP" evidence="17">
    <location>
        <begin position="595"/>
        <end position="647"/>
    </location>
</feature>
<dbReference type="EMBL" id="CP000245">
    <property type="protein sequence ID" value="AEG92321.1"/>
    <property type="molecule type" value="Genomic_DNA"/>
</dbReference>
<dbReference type="SMART" id="SM00388">
    <property type="entry name" value="HisKA"/>
    <property type="match status" value="1"/>
</dbReference>
<evidence type="ECO:0000259" key="15">
    <source>
        <dbReference type="PROSITE" id="PS50109"/>
    </source>
</evidence>
<dbReference type="InterPro" id="IPR004358">
    <property type="entry name" value="Sig_transdc_His_kin-like_C"/>
</dbReference>
<feature type="domain" description="HAMP" evidence="17">
    <location>
        <begin position="1331"/>
        <end position="1383"/>
    </location>
</feature>
<dbReference type="Gene3D" id="6.10.340.10">
    <property type="match status" value="1"/>
</dbReference>